<gene>
    <name evidence="1" type="ORF">SPHINGO8BC_150315</name>
</gene>
<evidence type="ECO:0000313" key="2">
    <source>
        <dbReference type="Proteomes" id="UP000432350"/>
    </source>
</evidence>
<reference evidence="1 2" key="1">
    <citation type="submission" date="2019-10" db="EMBL/GenBank/DDBJ databases">
        <authorList>
            <person name="Karimi E."/>
        </authorList>
    </citation>
    <scope>NUCLEOTIDE SEQUENCE [LARGE SCALE GENOMIC DNA]</scope>
    <source>
        <strain evidence="1 2">Sphingobacterium sp. 8BC</strain>
    </source>
</reference>
<organism evidence="1 2">
    <name type="scientific">Sphingobacterium multivorum</name>
    <dbReference type="NCBI Taxonomy" id="28454"/>
    <lineage>
        <taxon>Bacteria</taxon>
        <taxon>Pseudomonadati</taxon>
        <taxon>Bacteroidota</taxon>
        <taxon>Sphingobacteriia</taxon>
        <taxon>Sphingobacteriales</taxon>
        <taxon>Sphingobacteriaceae</taxon>
        <taxon>Sphingobacterium</taxon>
    </lineage>
</organism>
<evidence type="ECO:0000313" key="1">
    <source>
        <dbReference type="EMBL" id="VXC65078.1"/>
    </source>
</evidence>
<name>A0A654AB97_SPHMU</name>
<dbReference type="Proteomes" id="UP000432350">
    <property type="component" value="Unassembled WGS sequence"/>
</dbReference>
<dbReference type="EMBL" id="CABWMV010000007">
    <property type="protein sequence ID" value="VXC65078.1"/>
    <property type="molecule type" value="Genomic_DNA"/>
</dbReference>
<sequence>MSLVQLNFEILVFGYIMGESQKLPTPLAAFGLSKINNPNT</sequence>
<dbReference type="AlphaFoldDB" id="A0A654AB97"/>
<protein>
    <submittedName>
        <fullName evidence="1">Uncharacterized protein</fullName>
    </submittedName>
</protein>
<accession>A0A654AB97</accession>
<proteinExistence type="predicted"/>